<protein>
    <submittedName>
        <fullName evidence="1">CLUMA_CG016270, isoform A</fullName>
    </submittedName>
</protein>
<sequence>MCVLGIFMRKKNKKNNENREKEVISIKGRENCVRYMCQFEELEHSE</sequence>
<reference evidence="1 2" key="1">
    <citation type="submission" date="2015-04" db="EMBL/GenBank/DDBJ databases">
        <authorList>
            <person name="Syromyatnikov M.Y."/>
            <person name="Popov V.N."/>
        </authorList>
    </citation>
    <scope>NUCLEOTIDE SEQUENCE [LARGE SCALE GENOMIC DNA]</scope>
</reference>
<evidence type="ECO:0000313" key="1">
    <source>
        <dbReference type="EMBL" id="CRL03118.1"/>
    </source>
</evidence>
<name>A0A1J1IVE9_9DIPT</name>
<proteinExistence type="predicted"/>
<dbReference type="AlphaFoldDB" id="A0A1J1IVE9"/>
<evidence type="ECO:0000313" key="2">
    <source>
        <dbReference type="Proteomes" id="UP000183832"/>
    </source>
</evidence>
<dbReference type="Proteomes" id="UP000183832">
    <property type="component" value="Unassembled WGS sequence"/>
</dbReference>
<dbReference type="EMBL" id="CVRI01000059">
    <property type="protein sequence ID" value="CRL03118.1"/>
    <property type="molecule type" value="Genomic_DNA"/>
</dbReference>
<organism evidence="1 2">
    <name type="scientific">Clunio marinus</name>
    <dbReference type="NCBI Taxonomy" id="568069"/>
    <lineage>
        <taxon>Eukaryota</taxon>
        <taxon>Metazoa</taxon>
        <taxon>Ecdysozoa</taxon>
        <taxon>Arthropoda</taxon>
        <taxon>Hexapoda</taxon>
        <taxon>Insecta</taxon>
        <taxon>Pterygota</taxon>
        <taxon>Neoptera</taxon>
        <taxon>Endopterygota</taxon>
        <taxon>Diptera</taxon>
        <taxon>Nematocera</taxon>
        <taxon>Chironomoidea</taxon>
        <taxon>Chironomidae</taxon>
        <taxon>Clunio</taxon>
    </lineage>
</organism>
<gene>
    <name evidence="1" type="ORF">CLUMA_CG016270</name>
</gene>
<keyword evidence="2" id="KW-1185">Reference proteome</keyword>
<accession>A0A1J1IVE9</accession>